<sequence>MLQALRTIEIESEELGLFGYVNFEVGVFSLPELPGLQSLKFRSVGRSEVAGPLLWSSFIRIHPRWNSLTNLEIDWTPFLAADLKDLIIKSPQLTDLTWRIRICHDQPDRYFDFGGLGAMLRQGRKLKRVDIRLDVQAEPSVNWAISQIRWGPGGSAETGQTWGVTERIGSLKALQHLEELSIPLCALFGWEPPEDAGDVQWEDCLPASLRMLHVSQDLSDMKGYLWSNCWPTVRMCRALCAARLLGIAVEAPQRGDHRQCVRDGGWRRAS</sequence>
<organism evidence="1 2">
    <name type="scientific">Neofusicoccum parvum</name>
    <dbReference type="NCBI Taxonomy" id="310453"/>
    <lineage>
        <taxon>Eukaryota</taxon>
        <taxon>Fungi</taxon>
        <taxon>Dikarya</taxon>
        <taxon>Ascomycota</taxon>
        <taxon>Pezizomycotina</taxon>
        <taxon>Dothideomycetes</taxon>
        <taxon>Dothideomycetes incertae sedis</taxon>
        <taxon>Botryosphaeriales</taxon>
        <taxon>Botryosphaeriaceae</taxon>
        <taxon>Neofusicoccum</taxon>
    </lineage>
</organism>
<name>A0ACB5SM79_9PEZI</name>
<keyword evidence="2" id="KW-1185">Reference proteome</keyword>
<proteinExistence type="predicted"/>
<comment type="caution">
    <text evidence="1">The sequence shown here is derived from an EMBL/GenBank/DDBJ whole genome shotgun (WGS) entry which is preliminary data.</text>
</comment>
<dbReference type="Proteomes" id="UP001165186">
    <property type="component" value="Unassembled WGS sequence"/>
</dbReference>
<evidence type="ECO:0000313" key="1">
    <source>
        <dbReference type="EMBL" id="GME48466.1"/>
    </source>
</evidence>
<gene>
    <name evidence="1" type="primary">g10632</name>
    <name evidence="1" type="ORF">NpPPO83_00010632</name>
</gene>
<dbReference type="EMBL" id="BSXG01000141">
    <property type="protein sequence ID" value="GME48466.1"/>
    <property type="molecule type" value="Genomic_DNA"/>
</dbReference>
<accession>A0ACB5SM79</accession>
<protein>
    <submittedName>
        <fullName evidence="1">Uncharacterized protein</fullName>
    </submittedName>
</protein>
<evidence type="ECO:0000313" key="2">
    <source>
        <dbReference type="Proteomes" id="UP001165186"/>
    </source>
</evidence>
<reference evidence="1" key="1">
    <citation type="submission" date="2024-09" db="EMBL/GenBank/DDBJ databases">
        <title>Draft Genome Sequences of Neofusicoccum parvum.</title>
        <authorList>
            <person name="Ashida A."/>
            <person name="Camagna M."/>
            <person name="Tanaka A."/>
            <person name="Takemoto D."/>
        </authorList>
    </citation>
    <scope>NUCLEOTIDE SEQUENCE</scope>
    <source>
        <strain evidence="1">PPO83</strain>
    </source>
</reference>